<dbReference type="PANTHER" id="PTHR33254:SF4">
    <property type="entry name" value="4-HYDROXY-4-METHYL-2-OXOGLUTARATE ALDOLASE 3-RELATED"/>
    <property type="match status" value="1"/>
</dbReference>
<evidence type="ECO:0000256" key="12">
    <source>
        <dbReference type="ARBA" id="ARBA00047973"/>
    </source>
</evidence>
<dbReference type="CDD" id="cd16841">
    <property type="entry name" value="RraA_family"/>
    <property type="match status" value="1"/>
</dbReference>
<proteinExistence type="inferred from homology"/>
<dbReference type="InterPro" id="IPR005493">
    <property type="entry name" value="RraA/RraA-like"/>
</dbReference>
<reference evidence="13 14" key="1">
    <citation type="submission" date="2024-09" db="EMBL/GenBank/DDBJ databases">
        <authorList>
            <person name="Sun Q."/>
            <person name="Mori K."/>
        </authorList>
    </citation>
    <scope>NUCLEOTIDE SEQUENCE [LARGE SCALE GENOMIC DNA]</scope>
    <source>
        <strain evidence="13 14">TBRC 3947</strain>
    </source>
</reference>
<comment type="similarity">
    <text evidence="3">Belongs to the class II aldolase/RraA-like family.</text>
</comment>
<comment type="caution">
    <text evidence="13">The sequence shown here is derived from an EMBL/GenBank/DDBJ whole genome shotgun (WGS) entry which is preliminary data.</text>
</comment>
<evidence type="ECO:0000256" key="5">
    <source>
        <dbReference type="ARBA" id="ARBA00012213"/>
    </source>
</evidence>
<evidence type="ECO:0000256" key="6">
    <source>
        <dbReference type="ARBA" id="ARBA00012947"/>
    </source>
</evidence>
<dbReference type="SUPFAM" id="SSF89562">
    <property type="entry name" value="RraA-like"/>
    <property type="match status" value="1"/>
</dbReference>
<evidence type="ECO:0000256" key="1">
    <source>
        <dbReference type="ARBA" id="ARBA00001342"/>
    </source>
</evidence>
<dbReference type="EC" id="4.1.3.17" evidence="5"/>
<comment type="cofactor">
    <cofactor evidence="2">
        <name>a divalent metal cation</name>
        <dbReference type="ChEBI" id="CHEBI:60240"/>
    </cofactor>
</comment>
<keyword evidence="14" id="KW-1185">Reference proteome</keyword>
<comment type="subunit">
    <text evidence="4">Homotrimer.</text>
</comment>
<sequence>MSEENTVLDAFRALTTAAVSDALDRLGIDGQAAGIGRVAGGGTVAGRAYTVRYEPVGVDGGSVGDFIDDVRPGDVVVLANAGRLTGTIWGGLLSETAARRGVAATVVDGACRDVARARELGYSLYSRTVWMRTGKDRVRAEAIGVPVSIGGVRVRPGDIVVADDDGTLVVPAGRADAVLAAAREIETTEQAIRAEVAAGARLDEARARHRYHRLQQAVPGAVAP</sequence>
<evidence type="ECO:0000313" key="14">
    <source>
        <dbReference type="Proteomes" id="UP001589867"/>
    </source>
</evidence>
<evidence type="ECO:0000256" key="2">
    <source>
        <dbReference type="ARBA" id="ARBA00001968"/>
    </source>
</evidence>
<dbReference type="PANTHER" id="PTHR33254">
    <property type="entry name" value="4-HYDROXY-4-METHYL-2-OXOGLUTARATE ALDOLASE 3-RELATED"/>
    <property type="match status" value="1"/>
</dbReference>
<comment type="catalytic activity">
    <reaction evidence="12">
        <text>oxaloacetate + H(+) = pyruvate + CO2</text>
        <dbReference type="Rhea" id="RHEA:15641"/>
        <dbReference type="ChEBI" id="CHEBI:15361"/>
        <dbReference type="ChEBI" id="CHEBI:15378"/>
        <dbReference type="ChEBI" id="CHEBI:16452"/>
        <dbReference type="ChEBI" id="CHEBI:16526"/>
        <dbReference type="EC" id="4.1.1.112"/>
    </reaction>
</comment>
<dbReference type="EC" id="4.1.1.112" evidence="6"/>
<dbReference type="RefSeq" id="WP_377247923.1">
    <property type="nucleotide sequence ID" value="NZ_JBHLUH010000009.1"/>
</dbReference>
<name>A0ABV6LYW6_9ACTN</name>
<comment type="catalytic activity">
    <reaction evidence="1">
        <text>4-hydroxy-4-methyl-2-oxoglutarate = 2 pyruvate</text>
        <dbReference type="Rhea" id="RHEA:22748"/>
        <dbReference type="ChEBI" id="CHEBI:15361"/>
        <dbReference type="ChEBI" id="CHEBI:58276"/>
        <dbReference type="EC" id="4.1.3.17"/>
    </reaction>
</comment>
<protein>
    <recommendedName>
        <fullName evidence="7">Putative 4-hydroxy-4-methyl-2-oxoglutarate aldolase</fullName>
        <ecNumber evidence="6">4.1.1.112</ecNumber>
        <ecNumber evidence="5">4.1.3.17</ecNumber>
    </recommendedName>
    <alternativeName>
        <fullName evidence="11">Oxaloacetate decarboxylase</fullName>
    </alternativeName>
    <alternativeName>
        <fullName evidence="9">Regulator of ribonuclease activity homolog</fullName>
    </alternativeName>
    <alternativeName>
        <fullName evidence="10">RraA-like protein</fullName>
    </alternativeName>
</protein>
<evidence type="ECO:0000256" key="3">
    <source>
        <dbReference type="ARBA" id="ARBA00008621"/>
    </source>
</evidence>
<evidence type="ECO:0000256" key="4">
    <source>
        <dbReference type="ARBA" id="ARBA00011233"/>
    </source>
</evidence>
<gene>
    <name evidence="13" type="ORF">ACFFIA_08190</name>
</gene>
<evidence type="ECO:0000256" key="10">
    <source>
        <dbReference type="ARBA" id="ARBA00030169"/>
    </source>
</evidence>
<dbReference type="Proteomes" id="UP001589867">
    <property type="component" value="Unassembled WGS sequence"/>
</dbReference>
<accession>A0ABV6LYW6</accession>
<evidence type="ECO:0000313" key="13">
    <source>
        <dbReference type="EMBL" id="MFC0527636.1"/>
    </source>
</evidence>
<evidence type="ECO:0000256" key="8">
    <source>
        <dbReference type="ARBA" id="ARBA00025046"/>
    </source>
</evidence>
<evidence type="ECO:0000256" key="9">
    <source>
        <dbReference type="ARBA" id="ARBA00029596"/>
    </source>
</evidence>
<dbReference type="InterPro" id="IPR036704">
    <property type="entry name" value="RraA/RraA-like_sf"/>
</dbReference>
<evidence type="ECO:0000256" key="11">
    <source>
        <dbReference type="ARBA" id="ARBA00032305"/>
    </source>
</evidence>
<dbReference type="EMBL" id="JBHLUH010000009">
    <property type="protein sequence ID" value="MFC0527636.1"/>
    <property type="molecule type" value="Genomic_DNA"/>
</dbReference>
<organism evidence="13 14">
    <name type="scientific">Phytohabitans kaempferiae</name>
    <dbReference type="NCBI Taxonomy" id="1620943"/>
    <lineage>
        <taxon>Bacteria</taxon>
        <taxon>Bacillati</taxon>
        <taxon>Actinomycetota</taxon>
        <taxon>Actinomycetes</taxon>
        <taxon>Micromonosporales</taxon>
        <taxon>Micromonosporaceae</taxon>
    </lineage>
</organism>
<comment type="function">
    <text evidence="8">Catalyzes the aldol cleavage of 4-hydroxy-4-methyl-2-oxoglutarate (HMG) into 2 molecules of pyruvate. Also contains a secondary oxaloacetate (OAA) decarboxylase activity due to the common pyruvate enolate transition state formed following C-C bond cleavage in the retro-aldol and decarboxylation reactions.</text>
</comment>
<dbReference type="Gene3D" id="3.50.30.40">
    <property type="entry name" value="Ribonuclease E inhibitor RraA/RraA-like"/>
    <property type="match status" value="1"/>
</dbReference>
<evidence type="ECO:0000256" key="7">
    <source>
        <dbReference type="ARBA" id="ARBA00016549"/>
    </source>
</evidence>
<dbReference type="Pfam" id="PF03737">
    <property type="entry name" value="RraA-like"/>
    <property type="match status" value="1"/>
</dbReference>